<evidence type="ECO:0000313" key="6">
    <source>
        <dbReference type="EMBL" id="AWB68995.1"/>
    </source>
</evidence>
<dbReference type="PANTHER" id="PTHR43798:SF31">
    <property type="entry name" value="AB HYDROLASE SUPERFAMILY PROTEIN YCLE"/>
    <property type="match status" value="1"/>
</dbReference>
<dbReference type="GO" id="GO:0052689">
    <property type="term" value="F:carboxylic ester hydrolase activity"/>
    <property type="evidence" value="ECO:0007669"/>
    <property type="project" value="UniProtKB-KW"/>
</dbReference>
<keyword evidence="1" id="KW-0719">Serine esterase</keyword>
<evidence type="ECO:0000256" key="1">
    <source>
        <dbReference type="ARBA" id="ARBA00022487"/>
    </source>
</evidence>
<dbReference type="InterPro" id="IPR000073">
    <property type="entry name" value="AB_hydrolase_1"/>
</dbReference>
<dbReference type="InterPro" id="IPR029058">
    <property type="entry name" value="AB_hydrolase_fold"/>
</dbReference>
<evidence type="ECO:0000256" key="3">
    <source>
        <dbReference type="ARBA" id="ARBA00022756"/>
    </source>
</evidence>
<dbReference type="PANTHER" id="PTHR43798">
    <property type="entry name" value="MONOACYLGLYCEROL LIPASE"/>
    <property type="match status" value="1"/>
</dbReference>
<dbReference type="KEGG" id="cate:C2869_11315"/>
<dbReference type="Gene3D" id="3.40.50.1820">
    <property type="entry name" value="alpha/beta hydrolase"/>
    <property type="match status" value="1"/>
</dbReference>
<accession>A0A2S0VXU1</accession>
<keyword evidence="4" id="KW-0378">Hydrolase</keyword>
<dbReference type="GO" id="GO:0016020">
    <property type="term" value="C:membrane"/>
    <property type="evidence" value="ECO:0007669"/>
    <property type="project" value="TreeGrafter"/>
</dbReference>
<feature type="domain" description="AB hydrolase-1" evidence="5">
    <location>
        <begin position="5"/>
        <end position="222"/>
    </location>
</feature>
<keyword evidence="3" id="KW-0093">Biotin biosynthesis</keyword>
<protein>
    <submittedName>
        <fullName evidence="6">Pimeloyl-[acyl-carrier protein] methyl ester esterase</fullName>
    </submittedName>
</protein>
<dbReference type="NCBIfam" id="TIGR01738">
    <property type="entry name" value="bioH"/>
    <property type="match status" value="1"/>
</dbReference>
<proteinExistence type="predicted"/>
<evidence type="ECO:0000256" key="2">
    <source>
        <dbReference type="ARBA" id="ARBA00022490"/>
    </source>
</evidence>
<sequence length="238" mass="26391">MNQAVWLPVVEKLSTKFRVKCLDIAGFGNKSQRDLEPYTLAAISDDIANDINEPGIIAGWSLGGLVAQYLALHHPSKLTALITIASTPYFQACQTTDWPGIKPAVLSGFQQQLAQDYQVTLERFLAIQAMGSPTAKQDIRQLKQQLLEYPSPHLNALKGGLTILEQADLRKNISNITLPTLRLYGRLDALVPQKAIEKIKVFQPSAESVVFAKASHAPFISHLDDFIEEIIRFSQNLK</sequence>
<keyword evidence="2" id="KW-0963">Cytoplasm</keyword>
<dbReference type="EMBL" id="CP026604">
    <property type="protein sequence ID" value="AWB68995.1"/>
    <property type="molecule type" value="Genomic_DNA"/>
</dbReference>
<evidence type="ECO:0000259" key="5">
    <source>
        <dbReference type="Pfam" id="PF00561"/>
    </source>
</evidence>
<dbReference type="Pfam" id="PF00561">
    <property type="entry name" value="Abhydrolase_1"/>
    <property type="match status" value="1"/>
</dbReference>
<dbReference type="AlphaFoldDB" id="A0A2S0VXU1"/>
<keyword evidence="7" id="KW-1185">Reference proteome</keyword>
<dbReference type="GO" id="GO:0009102">
    <property type="term" value="P:biotin biosynthetic process"/>
    <property type="evidence" value="ECO:0007669"/>
    <property type="project" value="UniProtKB-KW"/>
</dbReference>
<name>A0A2S0VXU1_9ALTE</name>
<dbReference type="Proteomes" id="UP000244441">
    <property type="component" value="Chromosome"/>
</dbReference>
<reference evidence="6 7" key="1">
    <citation type="submission" date="2018-01" db="EMBL/GenBank/DDBJ databases">
        <title>Genome sequence of a Cantenovulum-like bacteria.</title>
        <authorList>
            <person name="Tan W.R."/>
            <person name="Lau N.-S."/>
            <person name="Go F."/>
            <person name="Amirul A.-A.A."/>
        </authorList>
    </citation>
    <scope>NUCLEOTIDE SEQUENCE [LARGE SCALE GENOMIC DNA]</scope>
    <source>
        <strain evidence="6 7">CCB-QB4</strain>
    </source>
</reference>
<dbReference type="SUPFAM" id="SSF53474">
    <property type="entry name" value="alpha/beta-Hydrolases"/>
    <property type="match status" value="1"/>
</dbReference>
<organism evidence="6 7">
    <name type="scientific">Saccharobesus litoralis</name>
    <dbReference type="NCBI Taxonomy" id="2172099"/>
    <lineage>
        <taxon>Bacteria</taxon>
        <taxon>Pseudomonadati</taxon>
        <taxon>Pseudomonadota</taxon>
        <taxon>Gammaproteobacteria</taxon>
        <taxon>Alteromonadales</taxon>
        <taxon>Alteromonadaceae</taxon>
        <taxon>Saccharobesus</taxon>
    </lineage>
</organism>
<dbReference type="PRINTS" id="PR00111">
    <property type="entry name" value="ABHYDROLASE"/>
</dbReference>
<evidence type="ECO:0000313" key="7">
    <source>
        <dbReference type="Proteomes" id="UP000244441"/>
    </source>
</evidence>
<dbReference type="InterPro" id="IPR050266">
    <property type="entry name" value="AB_hydrolase_sf"/>
</dbReference>
<dbReference type="OrthoDB" id="9780744at2"/>
<dbReference type="InterPro" id="IPR010076">
    <property type="entry name" value="BioH"/>
</dbReference>
<evidence type="ECO:0000256" key="4">
    <source>
        <dbReference type="ARBA" id="ARBA00022801"/>
    </source>
</evidence>
<gene>
    <name evidence="6" type="primary">bioH</name>
    <name evidence="6" type="ORF">C2869_11315</name>
</gene>